<accession>A0A5K3G584</accession>
<evidence type="ECO:0000313" key="2">
    <source>
        <dbReference type="WBParaSite" id="MCU_013397-RA"/>
    </source>
</evidence>
<organism evidence="2">
    <name type="scientific">Mesocestoides corti</name>
    <name type="common">Flatworm</name>
    <dbReference type="NCBI Taxonomy" id="53468"/>
    <lineage>
        <taxon>Eukaryota</taxon>
        <taxon>Metazoa</taxon>
        <taxon>Spiralia</taxon>
        <taxon>Lophotrochozoa</taxon>
        <taxon>Platyhelminthes</taxon>
        <taxon>Cestoda</taxon>
        <taxon>Eucestoda</taxon>
        <taxon>Cyclophyllidea</taxon>
        <taxon>Mesocestoididae</taxon>
        <taxon>Mesocestoides</taxon>
    </lineage>
</organism>
<reference evidence="2" key="1">
    <citation type="submission" date="2019-11" db="UniProtKB">
        <authorList>
            <consortium name="WormBaseParasite"/>
        </authorList>
    </citation>
    <scope>IDENTIFICATION</scope>
</reference>
<sequence>MKRSLCTSTRAKSLVYYLLEPLSCQMWGIRPDLYYEYEWYNRTGCIDQSQARTTRLGPSIRVHRTGHAAHYILHLIHVLLWLAAFLSRMPLDRRETMDSLRPTGPTCLRPDPTPHCLPLSSEAVPSFWLGSLHCSWLLKYPVRHLPHPTSSRIVSHANR</sequence>
<evidence type="ECO:0000256" key="1">
    <source>
        <dbReference type="SAM" id="Phobius"/>
    </source>
</evidence>
<dbReference type="AlphaFoldDB" id="A0A5K3G584"/>
<feature type="transmembrane region" description="Helical" evidence="1">
    <location>
        <begin position="68"/>
        <end position="87"/>
    </location>
</feature>
<keyword evidence="1" id="KW-0812">Transmembrane</keyword>
<protein>
    <submittedName>
        <fullName evidence="2">Innexin</fullName>
    </submittedName>
</protein>
<name>A0A5K3G584_MESCO</name>
<keyword evidence="1" id="KW-1133">Transmembrane helix</keyword>
<proteinExistence type="predicted"/>
<keyword evidence="1" id="KW-0472">Membrane</keyword>
<dbReference type="WBParaSite" id="MCU_013397-RA">
    <property type="protein sequence ID" value="MCU_013397-RA"/>
    <property type="gene ID" value="MCU_013397"/>
</dbReference>